<feature type="region of interest" description="Disordered" evidence="1">
    <location>
        <begin position="1387"/>
        <end position="1406"/>
    </location>
</feature>
<sequence length="2149" mass="232934">MTLSSGASLKKVKAQAGRKKPAQALKRPHKVSGPPREGHDLKQSDTDKVPDDQQVPNRSVQKQENQTFALNSAPGLQPALVDHAGLADVLSGAASTAFTFPPYTPSYPVASPYKQRLEEIQHRRAESERLQRALASNSHLQLVVFCHRNDAYNFLPDGASIADMGSDQNTGDNLVTDQALSAANVDVSGSCSDNVIHSRSIDIGTEASIRKKQSKKPARGGAKKVRSTLPDSKSQVVELEIAQAPPLASWDDATSTSARSTNAVADDPCSSPLLSPQNQSENKRKHRNSRHAPRLGSTPSSSRPSSRISGTTETSEASELDLGQMLLSSQAAAAAGSRTATKTTTKAQRRRAKLKQTSRLFDTQDSQESSPLRSAKNEEDLVGPAERTHQVRRIHIGPLPQPSRASALQLSSTATSIPNISSAPMVSTKSRAQGTANRPSSSASSSQPSTATSWKVKGILQEPPNHLRSYTTESTIGQPNRAGVESATKGMRSSSVEQSTPPSLSISGSSSTGADKSQIRSRSIPGAPPATLLPNKEVKLSTSKPQREKERLRLARERKQEELHRQRIAEAVAAAERGEKLSICPQEPQRESESVRSKKPRPVVSVPALDDKPTEIAATAELQEGFSPRSRESAISKTETDDSYHTAASNIPTSSPSPKSPRQASDSSCERQSDEGEFRDSSSVRSTAPSMLFSPLSTGSATITCFSPLQTPLVLDTPQCPHWHTGLEHGQSSHRPNCSKQIFSSGDRKHSPSITDSTDTSEVTGSQYGPSPPSDSSVDFGCPQPNALTGQQSPVQMQIRTGADPRIVELRDLGPATMPLNEDLTGSMDISSSSAEVIEASSNAQLDERSCRPQDLHTRRVFIEPTGTDVGYCYHPGSSCAMAEPGTSVFCRGAGAERPSQQGLSSLCSIYPSRIQARHNEGARNTTGQAHPLAQASPPSSLTVIPEPLDSNGIESCHHADKERDRMHRSGSATSARQSLGLFPTTRTKSPAMPHHHTLPAKNNPSTTGSDLTDPVQLSIFKRCVSELNAFEDHHQRRSRAREERLARLHCYDLEGFVETKKTVVETDGPFKGRKRIVRLWRTHSMLAPGRRLSAKFDFDPSVAVAASKAGLRHTNGALVPRARCQDYANASRVPSADQSNNQNVLVGSSSLPDGLSQLVRPRYPVFAPHYALPSLACDTSASDLSRSSEILGPIAEHECSLNGMHVARPSGLVRAFLDGDSTACTAPFEDTTECLIKSASTSFETRPDLNWLDSLRSLGEQERVALRCFLRAQVGASDHPFDSDCSETGEDGAEQALLPVPVAAARSFAPSIYPTMGSVTGPNGQSNVENGWEPMPHQLYRSGSNLSSATYWPSEPSLQYEIATSAVSSPHGPPFTVSGQQAPHYESYYSSSPHLLPTSSHSRPALLPHQTESFAQRSHSRELAAGRAWSPVPPPAPGYYSDGSDLAHSAGSASSQTEPEAQMEALVAAVQRCLSADGSGHEGGHAALSEKHFHPARLSDCASDDLASRYSSSSVAENPASSAGESPLHEQNWSGAESDNARRHVSSRMTLAPHSQQQRGHLSSVFKSRPDGPAGARNSQAHREFEYGARAPQRQRGYDMSWHAQDLPFRSDRSNSDSAPSDTWQDMARIVPTENRNAPSLNQPYRASEFEPLSSSGWYAQPIDLYRDLDHRQVQGYNELPRSQSTFIPQLPSPSAEAKGSSQALGTGSTSMAAYRGSQVDGIPLLRYSQASNLDRSHPYAEDHTGRATSTYGKRFPDSTQELQNESRRAVQEEAAMLYAYGSRMQAARGLAPQGRVERSEHGQASQFDEQEQPRHSLRYHLPNIEVQSRARNGDPPGDNATYSRSVSSPRQGRSSSRSDAQDHVATRPNAVRIAGSMANFNATVPAPNGKYDAEPSHSSDRSDNDKQMIQRRHKQQSDPQSAGGSISYEGRQYSLAQQVPSSPCQDEDQTVRIDRGRAPRHYPSQEQQFNNHRQQLHQQSFSQPAHLPPRPAGIRDEAASAWDEPQRREANRSEPKQQQRPQQPASFGHDDQQRSPSQYAQRSDTTSNRTEQPPHSSYEYTQRASTRPDGQAQRGGGGGRGRGHRGSWKQARWEEREASEHDRNSGSSGHSPAERAVNFRPGQGGRGGGQAGHGVRGTGISNRLDQR</sequence>
<reference evidence="2 3" key="1">
    <citation type="journal article" date="2018" name="Mol. Biol. Evol.">
        <title>Broad Genomic Sampling Reveals a Smut Pathogenic Ancestry of the Fungal Clade Ustilaginomycotina.</title>
        <authorList>
            <person name="Kijpornyongpan T."/>
            <person name="Mondo S.J."/>
            <person name="Barry K."/>
            <person name="Sandor L."/>
            <person name="Lee J."/>
            <person name="Lipzen A."/>
            <person name="Pangilinan J."/>
            <person name="LaButti K."/>
            <person name="Hainaut M."/>
            <person name="Henrissat B."/>
            <person name="Grigoriev I.V."/>
            <person name="Spatafora J.W."/>
            <person name="Aime M.C."/>
        </authorList>
    </citation>
    <scope>NUCLEOTIDE SEQUENCE [LARGE SCALE GENOMIC DNA]</scope>
    <source>
        <strain evidence="2 3">MCA 4718</strain>
    </source>
</reference>
<feature type="compositionally biased region" description="Basic and acidic residues" evidence="1">
    <location>
        <begin position="545"/>
        <end position="568"/>
    </location>
</feature>
<keyword evidence="3" id="KW-1185">Reference proteome</keyword>
<feature type="region of interest" description="Disordered" evidence="1">
    <location>
        <begin position="1413"/>
        <end position="1463"/>
    </location>
</feature>
<dbReference type="Proteomes" id="UP000245942">
    <property type="component" value="Unassembled WGS sequence"/>
</dbReference>
<feature type="region of interest" description="Disordered" evidence="1">
    <location>
        <begin position="209"/>
        <end position="233"/>
    </location>
</feature>
<feature type="region of interest" description="Disordered" evidence="1">
    <location>
        <begin position="1737"/>
        <end position="1770"/>
    </location>
</feature>
<feature type="compositionally biased region" description="Low complexity" evidence="1">
    <location>
        <begin position="1845"/>
        <end position="1860"/>
    </location>
</feature>
<feature type="compositionally biased region" description="Basic residues" evidence="1">
    <location>
        <begin position="10"/>
        <end position="30"/>
    </location>
</feature>
<feature type="compositionally biased region" description="Basic and acidic residues" evidence="1">
    <location>
        <begin position="956"/>
        <end position="968"/>
    </location>
</feature>
<feature type="compositionally biased region" description="Polar residues" evidence="1">
    <location>
        <begin position="468"/>
        <end position="478"/>
    </location>
</feature>
<evidence type="ECO:0000313" key="3">
    <source>
        <dbReference type="Proteomes" id="UP000245942"/>
    </source>
</evidence>
<feature type="compositionally biased region" description="Basic and acidic residues" evidence="1">
    <location>
        <begin position="1737"/>
        <end position="1747"/>
    </location>
</feature>
<feature type="region of interest" description="Disordered" evidence="1">
    <location>
        <begin position="248"/>
        <end position="317"/>
    </location>
</feature>
<feature type="compositionally biased region" description="Low complexity" evidence="1">
    <location>
        <begin position="499"/>
        <end position="513"/>
    </location>
</feature>
<feature type="compositionally biased region" description="Low complexity" evidence="1">
    <location>
        <begin position="1513"/>
        <end position="1524"/>
    </location>
</feature>
<feature type="region of interest" description="Disordered" evidence="1">
    <location>
        <begin position="1791"/>
        <end position="2149"/>
    </location>
</feature>
<feature type="compositionally biased region" description="Basic and acidic residues" evidence="1">
    <location>
        <begin position="36"/>
        <end position="51"/>
    </location>
</feature>
<dbReference type="GeneID" id="37016037"/>
<proteinExistence type="predicted"/>
<feature type="region of interest" description="Disordered" evidence="1">
    <location>
        <begin position="1513"/>
        <end position="1585"/>
    </location>
</feature>
<feature type="compositionally biased region" description="Low complexity" evidence="1">
    <location>
        <begin position="294"/>
        <end position="312"/>
    </location>
</feature>
<evidence type="ECO:0000256" key="1">
    <source>
        <dbReference type="SAM" id="MobiDB-lite"/>
    </source>
</evidence>
<feature type="compositionally biased region" description="Polar residues" evidence="1">
    <location>
        <begin position="417"/>
        <end position="438"/>
    </location>
</feature>
<feature type="compositionally biased region" description="Polar residues" evidence="1">
    <location>
        <begin position="1001"/>
        <end position="1011"/>
    </location>
</feature>
<feature type="region of interest" description="Disordered" evidence="1">
    <location>
        <begin position="1"/>
        <end position="64"/>
    </location>
</feature>
<feature type="compositionally biased region" description="Basic and acidic residues" evidence="1">
    <location>
        <begin position="1995"/>
        <end position="2019"/>
    </location>
</feature>
<gene>
    <name evidence="2" type="ORF">BCV69DRAFT_299164</name>
</gene>
<feature type="compositionally biased region" description="Low complexity" evidence="1">
    <location>
        <begin position="329"/>
        <end position="346"/>
    </location>
</feature>
<feature type="compositionally biased region" description="Low complexity" evidence="1">
    <location>
        <begin position="403"/>
        <end position="416"/>
    </location>
</feature>
<organism evidence="2 3">
    <name type="scientific">Pseudomicrostroma glucosiphilum</name>
    <dbReference type="NCBI Taxonomy" id="1684307"/>
    <lineage>
        <taxon>Eukaryota</taxon>
        <taxon>Fungi</taxon>
        <taxon>Dikarya</taxon>
        <taxon>Basidiomycota</taxon>
        <taxon>Ustilaginomycotina</taxon>
        <taxon>Exobasidiomycetes</taxon>
        <taxon>Microstromatales</taxon>
        <taxon>Microstromatales incertae sedis</taxon>
        <taxon>Pseudomicrostroma</taxon>
    </lineage>
</organism>
<feature type="region of interest" description="Disordered" evidence="1">
    <location>
        <begin position="921"/>
        <end position="1012"/>
    </location>
</feature>
<dbReference type="EMBL" id="KZ819327">
    <property type="protein sequence ID" value="PWN20683.1"/>
    <property type="molecule type" value="Genomic_DNA"/>
</dbReference>
<feature type="compositionally biased region" description="Polar residues" evidence="1">
    <location>
        <begin position="1936"/>
        <end position="1946"/>
    </location>
</feature>
<feature type="region of interest" description="Disordered" evidence="1">
    <location>
        <begin position="726"/>
        <end position="794"/>
    </location>
</feature>
<feature type="compositionally biased region" description="Polar residues" evidence="1">
    <location>
        <begin position="252"/>
        <end position="263"/>
    </location>
</feature>
<feature type="compositionally biased region" description="Polar residues" evidence="1">
    <location>
        <begin position="358"/>
        <end position="372"/>
    </location>
</feature>
<dbReference type="RefSeq" id="XP_025347843.1">
    <property type="nucleotide sequence ID" value="XM_025494303.1"/>
</dbReference>
<feature type="compositionally biased region" description="Polar residues" evidence="1">
    <location>
        <begin position="2036"/>
        <end position="2067"/>
    </location>
</feature>
<feature type="compositionally biased region" description="Polar residues" evidence="1">
    <location>
        <begin position="1748"/>
        <end position="1765"/>
    </location>
</feature>
<feature type="compositionally biased region" description="Basic residues" evidence="1">
    <location>
        <begin position="283"/>
        <end position="293"/>
    </location>
</feature>
<feature type="compositionally biased region" description="Basic residues" evidence="1">
    <location>
        <begin position="210"/>
        <end position="226"/>
    </location>
</feature>
<feature type="compositionally biased region" description="Polar residues" evidence="1">
    <location>
        <begin position="54"/>
        <end position="64"/>
    </location>
</feature>
<name>A0A316U8I5_9BASI</name>
<feature type="compositionally biased region" description="Basic and acidic residues" evidence="1">
    <location>
        <begin position="668"/>
        <end position="682"/>
    </location>
</feature>
<feature type="compositionally biased region" description="Polar residues" evidence="1">
    <location>
        <begin position="752"/>
        <end position="777"/>
    </location>
</feature>
<feature type="region of interest" description="Disordered" evidence="1">
    <location>
        <begin position="1685"/>
        <end position="1708"/>
    </location>
</feature>
<feature type="compositionally biased region" description="Basic residues" evidence="1">
    <location>
        <begin position="347"/>
        <end position="356"/>
    </location>
</feature>
<evidence type="ECO:0000313" key="2">
    <source>
        <dbReference type="EMBL" id="PWN20683.1"/>
    </source>
</evidence>
<feature type="compositionally biased region" description="Polar residues" evidence="1">
    <location>
        <begin position="733"/>
        <end position="744"/>
    </location>
</feature>
<protein>
    <submittedName>
        <fullName evidence="2">Uncharacterized protein</fullName>
    </submittedName>
</protein>
<feature type="compositionally biased region" description="Basic and acidic residues" evidence="1">
    <location>
        <begin position="629"/>
        <end position="644"/>
    </location>
</feature>
<feature type="compositionally biased region" description="Low complexity" evidence="1">
    <location>
        <begin position="1387"/>
        <end position="1403"/>
    </location>
</feature>
<feature type="compositionally biased region" description="Basic and acidic residues" evidence="1">
    <location>
        <begin position="2093"/>
        <end position="2106"/>
    </location>
</feature>
<accession>A0A316U8I5</accession>
<feature type="region of interest" description="Disordered" evidence="1">
    <location>
        <begin position="329"/>
        <end position="686"/>
    </location>
</feature>
<feature type="compositionally biased region" description="Polar residues" evidence="1">
    <location>
        <begin position="646"/>
        <end position="667"/>
    </location>
</feature>
<feature type="compositionally biased region" description="Low complexity" evidence="1">
    <location>
        <begin position="439"/>
        <end position="453"/>
    </location>
</feature>
<feature type="compositionally biased region" description="Basic and acidic residues" evidence="1">
    <location>
        <begin position="1893"/>
        <end position="1910"/>
    </location>
</feature>
<feature type="compositionally biased region" description="Gly residues" evidence="1">
    <location>
        <begin position="2124"/>
        <end position="2139"/>
    </location>
</feature>
<feature type="compositionally biased region" description="Polar residues" evidence="1">
    <location>
        <begin position="1966"/>
        <end position="1985"/>
    </location>
</feature>
<feature type="compositionally biased region" description="Polar residues" evidence="1">
    <location>
        <begin position="1548"/>
        <end position="1562"/>
    </location>
</feature>